<comment type="caution">
    <text evidence="1">The sequence shown here is derived from an EMBL/GenBank/DDBJ whole genome shotgun (WGS) entry which is preliminary data.</text>
</comment>
<keyword evidence="2" id="KW-1185">Reference proteome</keyword>
<evidence type="ECO:0000313" key="2">
    <source>
        <dbReference type="Proteomes" id="UP001589654"/>
    </source>
</evidence>
<evidence type="ECO:0000313" key="1">
    <source>
        <dbReference type="EMBL" id="MFB9211020.1"/>
    </source>
</evidence>
<dbReference type="RefSeq" id="WP_290248878.1">
    <property type="nucleotide sequence ID" value="NZ_JAUFQT010000001.1"/>
</dbReference>
<dbReference type="Proteomes" id="UP001589654">
    <property type="component" value="Unassembled WGS sequence"/>
</dbReference>
<proteinExistence type="predicted"/>
<name>A0ABV5J2L3_9BACT</name>
<gene>
    <name evidence="1" type="ORF">ACFFUR_04320</name>
</gene>
<sequence length="100" mass="11117">MMYIPVNKPAQALVISKTMAWEKPSSCFSLTEVQGSKEIISGPSYREILQHIRISISVGPNFDFSKQSMMAFLAKSIENSCCPATLRLFIPDNFSNGNLI</sequence>
<dbReference type="EMBL" id="JBHMEW010000037">
    <property type="protein sequence ID" value="MFB9211020.1"/>
    <property type="molecule type" value="Genomic_DNA"/>
</dbReference>
<organism evidence="1 2">
    <name type="scientific">Echinicola jeungdonensis</name>
    <dbReference type="NCBI Taxonomy" id="709343"/>
    <lineage>
        <taxon>Bacteria</taxon>
        <taxon>Pseudomonadati</taxon>
        <taxon>Bacteroidota</taxon>
        <taxon>Cytophagia</taxon>
        <taxon>Cytophagales</taxon>
        <taxon>Cyclobacteriaceae</taxon>
        <taxon>Echinicola</taxon>
    </lineage>
</organism>
<protein>
    <submittedName>
        <fullName evidence="1">Uncharacterized protein</fullName>
    </submittedName>
</protein>
<reference evidence="1 2" key="1">
    <citation type="submission" date="2024-09" db="EMBL/GenBank/DDBJ databases">
        <authorList>
            <person name="Sun Q."/>
            <person name="Mori K."/>
        </authorList>
    </citation>
    <scope>NUCLEOTIDE SEQUENCE [LARGE SCALE GENOMIC DNA]</scope>
    <source>
        <strain evidence="1 2">CECT 7682</strain>
    </source>
</reference>
<accession>A0ABV5J2L3</accession>